<sequence>MVNDKKFITDLQKIKSTIRVAKANETMTSEGIGTVDLEICTLKDVMYISDLSANLLSVSAITKNGGKVIFTEDKVVVEKDNMLEDQRSKKDFTVKPRKSLQVLWMIRSRGPKGFHEALL</sequence>
<accession>A0A6J1QGA8</accession>
<dbReference type="RefSeq" id="XP_024880848.1">
    <property type="nucleotide sequence ID" value="XM_025025080.1"/>
</dbReference>
<evidence type="ECO:0000313" key="2">
    <source>
        <dbReference type="Proteomes" id="UP000504618"/>
    </source>
</evidence>
<protein>
    <submittedName>
        <fullName evidence="3">Uncharacterized protein LOC112460420</fullName>
    </submittedName>
</protein>
<keyword evidence="2" id="KW-1185">Reference proteome</keyword>
<dbReference type="OrthoDB" id="7555369at2759"/>
<evidence type="ECO:0000313" key="3">
    <source>
        <dbReference type="RefSeq" id="XP_024880848.1"/>
    </source>
</evidence>
<feature type="domain" description="Retrovirus-related Pol polyprotein from transposon TNT 1-94-like beta-barrel" evidence="1">
    <location>
        <begin position="1"/>
        <end position="65"/>
    </location>
</feature>
<dbReference type="InterPro" id="IPR054722">
    <property type="entry name" value="PolX-like_BBD"/>
</dbReference>
<evidence type="ECO:0000259" key="1">
    <source>
        <dbReference type="Pfam" id="PF22936"/>
    </source>
</evidence>
<dbReference type="GeneID" id="112460420"/>
<reference evidence="3" key="1">
    <citation type="submission" date="2025-08" db="UniProtKB">
        <authorList>
            <consortium name="RefSeq"/>
        </authorList>
    </citation>
    <scope>IDENTIFICATION</scope>
    <source>
        <tissue evidence="3">Whole body</tissue>
    </source>
</reference>
<gene>
    <name evidence="3" type="primary">LOC112460420</name>
</gene>
<dbReference type="Pfam" id="PF22936">
    <property type="entry name" value="Pol_BBD"/>
    <property type="match status" value="1"/>
</dbReference>
<dbReference type="AlphaFoldDB" id="A0A6J1QGA8"/>
<proteinExistence type="predicted"/>
<organism evidence="2 3">
    <name type="scientific">Temnothorax curvispinosus</name>
    <dbReference type="NCBI Taxonomy" id="300111"/>
    <lineage>
        <taxon>Eukaryota</taxon>
        <taxon>Metazoa</taxon>
        <taxon>Ecdysozoa</taxon>
        <taxon>Arthropoda</taxon>
        <taxon>Hexapoda</taxon>
        <taxon>Insecta</taxon>
        <taxon>Pterygota</taxon>
        <taxon>Neoptera</taxon>
        <taxon>Endopterygota</taxon>
        <taxon>Hymenoptera</taxon>
        <taxon>Apocrita</taxon>
        <taxon>Aculeata</taxon>
        <taxon>Formicoidea</taxon>
        <taxon>Formicidae</taxon>
        <taxon>Myrmicinae</taxon>
        <taxon>Temnothorax</taxon>
    </lineage>
</organism>
<dbReference type="Proteomes" id="UP000504618">
    <property type="component" value="Unplaced"/>
</dbReference>
<name>A0A6J1QGA8_9HYME</name>